<proteinExistence type="inferred from homology"/>
<dbReference type="CDD" id="cd03784">
    <property type="entry name" value="GT1_Gtf-like"/>
    <property type="match status" value="2"/>
</dbReference>
<dbReference type="FunFam" id="3.40.50.2000:FF:000050">
    <property type="entry name" value="UDP-glucuronosyltransferase"/>
    <property type="match status" value="2"/>
</dbReference>
<keyword evidence="4" id="KW-0808">Transferase</keyword>
<reference evidence="12 13" key="1">
    <citation type="submission" date="2024-03" db="EMBL/GenBank/DDBJ databases">
        <title>Adaptation during the transition from Ophiocordyceps entomopathogen to insect associate is accompanied by gene loss and intensified selection.</title>
        <authorList>
            <person name="Ward C.M."/>
            <person name="Onetto C.A."/>
            <person name="Borneman A.R."/>
        </authorList>
    </citation>
    <scope>NUCLEOTIDE SEQUENCE [LARGE SCALE GENOMIC DNA]</scope>
    <source>
        <strain evidence="12">AWRI1</strain>
        <tissue evidence="12">Single Adult Female</tissue>
    </source>
</reference>
<evidence type="ECO:0000256" key="11">
    <source>
        <dbReference type="SAM" id="Phobius"/>
    </source>
</evidence>
<evidence type="ECO:0000256" key="4">
    <source>
        <dbReference type="ARBA" id="ARBA00022679"/>
    </source>
</evidence>
<keyword evidence="3" id="KW-0328">Glycosyltransferase</keyword>
<keyword evidence="7 11" id="KW-1133">Transmembrane helix</keyword>
<dbReference type="EMBL" id="JBBCAQ010000034">
    <property type="protein sequence ID" value="KAK7579703.1"/>
    <property type="molecule type" value="Genomic_DNA"/>
</dbReference>
<comment type="similarity">
    <text evidence="2">Belongs to the UDP-glycosyltransferase family.</text>
</comment>
<evidence type="ECO:0000313" key="13">
    <source>
        <dbReference type="Proteomes" id="UP001367676"/>
    </source>
</evidence>
<dbReference type="AlphaFoldDB" id="A0AAN9Y1M1"/>
<keyword evidence="13" id="KW-1185">Reference proteome</keyword>
<dbReference type="Gene3D" id="3.40.50.2000">
    <property type="entry name" value="Glycogen Phosphorylase B"/>
    <property type="match status" value="2"/>
</dbReference>
<dbReference type="Pfam" id="PF00201">
    <property type="entry name" value="UDPGT"/>
    <property type="match status" value="2"/>
</dbReference>
<evidence type="ECO:0000256" key="3">
    <source>
        <dbReference type="ARBA" id="ARBA00022676"/>
    </source>
</evidence>
<evidence type="ECO:0000256" key="5">
    <source>
        <dbReference type="ARBA" id="ARBA00022692"/>
    </source>
</evidence>
<evidence type="ECO:0000256" key="10">
    <source>
        <dbReference type="ARBA" id="ARBA00046288"/>
    </source>
</evidence>
<name>A0AAN9Y1M1_9HEMI</name>
<dbReference type="SUPFAM" id="SSF53756">
    <property type="entry name" value="UDP-Glycosyltransferase/glycogen phosphorylase"/>
    <property type="match status" value="2"/>
</dbReference>
<evidence type="ECO:0000256" key="1">
    <source>
        <dbReference type="ARBA" id="ARBA00004240"/>
    </source>
</evidence>
<accession>A0AAN9Y1M1</accession>
<dbReference type="InterPro" id="IPR035595">
    <property type="entry name" value="UDP_glycos_trans_CS"/>
</dbReference>
<comment type="caution">
    <text evidence="12">The sequence shown here is derived from an EMBL/GenBank/DDBJ whole genome shotgun (WGS) entry which is preliminary data.</text>
</comment>
<keyword evidence="9" id="KW-0325">Glycoprotein</keyword>
<gene>
    <name evidence="12" type="ORF">V9T40_000332</name>
</gene>
<dbReference type="GO" id="GO:0005783">
    <property type="term" value="C:endoplasmic reticulum"/>
    <property type="evidence" value="ECO:0007669"/>
    <property type="project" value="UniProtKB-SubCell"/>
</dbReference>
<keyword evidence="5 11" id="KW-0812">Transmembrane</keyword>
<dbReference type="InterPro" id="IPR002213">
    <property type="entry name" value="UDP_glucos_trans"/>
</dbReference>
<dbReference type="PANTHER" id="PTHR48043:SF114">
    <property type="entry name" value="IP04436P-RELATED"/>
    <property type="match status" value="1"/>
</dbReference>
<evidence type="ECO:0000256" key="7">
    <source>
        <dbReference type="ARBA" id="ARBA00022989"/>
    </source>
</evidence>
<evidence type="ECO:0000256" key="9">
    <source>
        <dbReference type="ARBA" id="ARBA00023180"/>
    </source>
</evidence>
<dbReference type="InterPro" id="IPR050271">
    <property type="entry name" value="UDP-glycosyltransferase"/>
</dbReference>
<dbReference type="PANTHER" id="PTHR48043">
    <property type="entry name" value="EG:EG0003.4 PROTEIN-RELATED"/>
    <property type="match status" value="1"/>
</dbReference>
<sequence>MNIEHSFRVVAEKRKISTHLSPLGDIWRKLIFVYLYLTDGVEGARILAVFPILAHSHFTYYESILSHLNSAGHEITFFSPFPATKTLQNFTMIDSRLQKTNDRSPCSRNFKNSYWLRWMYDTQEIHEKNCYEVAQLPEMKAILNSPKKNQFDLLFVASNQMYECYLPIAEILDVPIIITSAFRWFQYADLAVGNPRNPSSLPFEFTFTPKKMSFFHRLENTFNQVALHGFYYFIERPMLNRFYQTHFPKFDLAKSRKVSAVFFNSHPSILSRPLVPNAFEIAGVHIPSKPNPLPLNIKNFINGAKNGVILFTFGSITKSDVITAEMRTLFRDAFAQIPERVIWKFEEKIEGLSNNVMLVDWVPQRDILAHPNVKAFITHSGLLGVEEAIYEAKPMVLIPFFVDQPGNAALMEEHGVGIYLDFRTLTKAELVKAIRRVIDDKRYTENAVVLSERFKDRPLSAKESVIYWTEYVINHEGAYHLRTVGADMPLYQYLLLDVIAFILSVFLTAVFVVVFLLRKVHLLGWFLCQVNAANIIVALPLDVKSHLQFSEAIVKNFLHAGHHVTYVTSILPSEPLQNCSVIDFRADSKEKPVPFPLSLRTGWWIYIIKAADQLKASGMKYDVLIASGASHPKCFLPIAKEFDIPIIAAVTMRSFSYSDKLFANPRSPAEVPFEFTSFYTKQSFWNRLMNSFNEIVHRLITHSAYDKAIQDPRFQKYFPNFDESQTQPMSLLLYNTHHSIFSRPLTPNTIELGGLHISPVPNALPENIKKFIDEAEHGVILFSLGSLVEISSLNSEMKNILLNVFAKLPQRVIWKCEENFINLPANILTLKWLPQRDILAHENVKIFITHCGLFGIQEAIYEGKPLVMIPLGIDQPGTAAILYQKGVGEYLEFKTLTEEYLFAAISKVLYHKSYQENMLELSNAYRDRPMLPQKALVYWTEYVIRHKGAPHLRTIGADLPFYQYHSLDGTIRSYRPRAEGVKERFQFYVSRRISEMYERKKNVSWRRREEEEKKTKKKTFQSLLLTSLLLRKQSRSVRRLLNPISQLTVGCVFVSCTPGVML</sequence>
<evidence type="ECO:0000256" key="2">
    <source>
        <dbReference type="ARBA" id="ARBA00009995"/>
    </source>
</evidence>
<evidence type="ECO:0000256" key="8">
    <source>
        <dbReference type="ARBA" id="ARBA00023136"/>
    </source>
</evidence>
<dbReference type="PROSITE" id="PS00375">
    <property type="entry name" value="UDPGT"/>
    <property type="match status" value="1"/>
</dbReference>
<protein>
    <recommendedName>
        <fullName evidence="14">UDP-glycosyltransferase</fullName>
    </recommendedName>
</protein>
<dbReference type="GO" id="GO:0008194">
    <property type="term" value="F:UDP-glycosyltransferase activity"/>
    <property type="evidence" value="ECO:0007669"/>
    <property type="project" value="InterPro"/>
</dbReference>
<organism evidence="12 13">
    <name type="scientific">Parthenolecanium corni</name>
    <dbReference type="NCBI Taxonomy" id="536013"/>
    <lineage>
        <taxon>Eukaryota</taxon>
        <taxon>Metazoa</taxon>
        <taxon>Ecdysozoa</taxon>
        <taxon>Arthropoda</taxon>
        <taxon>Hexapoda</taxon>
        <taxon>Insecta</taxon>
        <taxon>Pterygota</taxon>
        <taxon>Neoptera</taxon>
        <taxon>Paraneoptera</taxon>
        <taxon>Hemiptera</taxon>
        <taxon>Sternorrhyncha</taxon>
        <taxon>Coccoidea</taxon>
        <taxon>Coccidae</taxon>
        <taxon>Parthenolecanium</taxon>
    </lineage>
</organism>
<dbReference type="Proteomes" id="UP001367676">
    <property type="component" value="Unassembled WGS sequence"/>
</dbReference>
<keyword evidence="6" id="KW-0256">Endoplasmic reticulum</keyword>
<keyword evidence="8 11" id="KW-0472">Membrane</keyword>
<comment type="subcellular location">
    <subcellularLocation>
        <location evidence="10">Endomembrane system</location>
        <topology evidence="10">Single-pass type I membrane protein</topology>
    </subcellularLocation>
    <subcellularLocation>
        <location evidence="1">Endoplasmic reticulum</location>
    </subcellularLocation>
</comment>
<evidence type="ECO:0008006" key="14">
    <source>
        <dbReference type="Google" id="ProtNLM"/>
    </source>
</evidence>
<evidence type="ECO:0000313" key="12">
    <source>
        <dbReference type="EMBL" id="KAK7579703.1"/>
    </source>
</evidence>
<evidence type="ECO:0000256" key="6">
    <source>
        <dbReference type="ARBA" id="ARBA00022824"/>
    </source>
</evidence>
<feature type="transmembrane region" description="Helical" evidence="11">
    <location>
        <begin position="490"/>
        <end position="517"/>
    </location>
</feature>